<dbReference type="EMBL" id="ML121534">
    <property type="protein sequence ID" value="RPB26616.1"/>
    <property type="molecule type" value="Genomic_DNA"/>
</dbReference>
<protein>
    <submittedName>
        <fullName evidence="1">Uncharacterized protein</fullName>
    </submittedName>
</protein>
<dbReference type="AlphaFoldDB" id="A0A3N4LUP0"/>
<dbReference type="Proteomes" id="UP000267821">
    <property type="component" value="Unassembled WGS sequence"/>
</dbReference>
<gene>
    <name evidence="1" type="ORF">L211DRAFT_685343</name>
</gene>
<evidence type="ECO:0000313" key="2">
    <source>
        <dbReference type="Proteomes" id="UP000267821"/>
    </source>
</evidence>
<name>A0A3N4LUP0_9PEZI</name>
<dbReference type="InParanoid" id="A0A3N4LUP0"/>
<keyword evidence="2" id="KW-1185">Reference proteome</keyword>
<proteinExistence type="predicted"/>
<evidence type="ECO:0000313" key="1">
    <source>
        <dbReference type="EMBL" id="RPB26616.1"/>
    </source>
</evidence>
<sequence length="162" mass="18141">MPLLLYGDWATFLQTWILRDRLQLVHVAMMRDSAPPQKYRHTCYGCPAYPKSVCDADGVTEGGEAVGAINRYASAKFEEFSGCGNDEARSSFQRDWEACIFGKPLTESQCAHLDGCFFFRQRAEDGVYVGRTACDLACTVGAARLRQFRNLAEFAEKLWSTG</sequence>
<reference evidence="1 2" key="1">
    <citation type="journal article" date="2018" name="Nat. Ecol. Evol.">
        <title>Pezizomycetes genomes reveal the molecular basis of ectomycorrhizal truffle lifestyle.</title>
        <authorList>
            <person name="Murat C."/>
            <person name="Payen T."/>
            <person name="Noel B."/>
            <person name="Kuo A."/>
            <person name="Morin E."/>
            <person name="Chen J."/>
            <person name="Kohler A."/>
            <person name="Krizsan K."/>
            <person name="Balestrini R."/>
            <person name="Da Silva C."/>
            <person name="Montanini B."/>
            <person name="Hainaut M."/>
            <person name="Levati E."/>
            <person name="Barry K.W."/>
            <person name="Belfiori B."/>
            <person name="Cichocki N."/>
            <person name="Clum A."/>
            <person name="Dockter R.B."/>
            <person name="Fauchery L."/>
            <person name="Guy J."/>
            <person name="Iotti M."/>
            <person name="Le Tacon F."/>
            <person name="Lindquist E.A."/>
            <person name="Lipzen A."/>
            <person name="Malagnac F."/>
            <person name="Mello A."/>
            <person name="Molinier V."/>
            <person name="Miyauchi S."/>
            <person name="Poulain J."/>
            <person name="Riccioni C."/>
            <person name="Rubini A."/>
            <person name="Sitrit Y."/>
            <person name="Splivallo R."/>
            <person name="Traeger S."/>
            <person name="Wang M."/>
            <person name="Zifcakova L."/>
            <person name="Wipf D."/>
            <person name="Zambonelli A."/>
            <person name="Paolocci F."/>
            <person name="Nowrousian M."/>
            <person name="Ottonello S."/>
            <person name="Baldrian P."/>
            <person name="Spatafora J.W."/>
            <person name="Henrissat B."/>
            <person name="Nagy L.G."/>
            <person name="Aury J.M."/>
            <person name="Wincker P."/>
            <person name="Grigoriev I.V."/>
            <person name="Bonfante P."/>
            <person name="Martin F.M."/>
        </authorList>
    </citation>
    <scope>NUCLEOTIDE SEQUENCE [LARGE SCALE GENOMIC DNA]</scope>
    <source>
        <strain evidence="1 2">ATCC MYA-4762</strain>
    </source>
</reference>
<organism evidence="1 2">
    <name type="scientific">Terfezia boudieri ATCC MYA-4762</name>
    <dbReference type="NCBI Taxonomy" id="1051890"/>
    <lineage>
        <taxon>Eukaryota</taxon>
        <taxon>Fungi</taxon>
        <taxon>Dikarya</taxon>
        <taxon>Ascomycota</taxon>
        <taxon>Pezizomycotina</taxon>
        <taxon>Pezizomycetes</taxon>
        <taxon>Pezizales</taxon>
        <taxon>Pezizaceae</taxon>
        <taxon>Terfezia</taxon>
    </lineage>
</organism>
<accession>A0A3N4LUP0</accession>